<feature type="chain" id="PRO_5021381037" evidence="2">
    <location>
        <begin position="36"/>
        <end position="542"/>
    </location>
</feature>
<evidence type="ECO:0000313" key="4">
    <source>
        <dbReference type="Proteomes" id="UP000317046"/>
    </source>
</evidence>
<evidence type="ECO:0000313" key="3">
    <source>
        <dbReference type="EMBL" id="GEA87805.1"/>
    </source>
</evidence>
<feature type="signal peptide" evidence="2">
    <location>
        <begin position="1"/>
        <end position="35"/>
    </location>
</feature>
<feature type="region of interest" description="Disordered" evidence="1">
    <location>
        <begin position="30"/>
        <end position="110"/>
    </location>
</feature>
<evidence type="ECO:0000256" key="2">
    <source>
        <dbReference type="SAM" id="SignalP"/>
    </source>
</evidence>
<dbReference type="Proteomes" id="UP000317046">
    <property type="component" value="Unassembled WGS sequence"/>
</dbReference>
<feature type="compositionally biased region" description="Low complexity" evidence="1">
    <location>
        <begin position="30"/>
        <end position="82"/>
    </location>
</feature>
<organism evidence="3 4">
    <name type="scientific">Cellulomonas cellasea</name>
    <dbReference type="NCBI Taxonomy" id="43670"/>
    <lineage>
        <taxon>Bacteria</taxon>
        <taxon>Bacillati</taxon>
        <taxon>Actinomycetota</taxon>
        <taxon>Actinomycetes</taxon>
        <taxon>Micrococcales</taxon>
        <taxon>Cellulomonadaceae</taxon>
        <taxon>Cellulomonas</taxon>
    </lineage>
</organism>
<dbReference type="EMBL" id="BJLR01000016">
    <property type="protein sequence ID" value="GEA87805.1"/>
    <property type="molecule type" value="Genomic_DNA"/>
</dbReference>
<keyword evidence="2" id="KW-0732">Signal</keyword>
<gene>
    <name evidence="3" type="ORF">CCE01nite_17540</name>
</gene>
<protein>
    <submittedName>
        <fullName evidence="3">Uncharacterized protein</fullName>
    </submittedName>
</protein>
<evidence type="ECO:0000256" key="1">
    <source>
        <dbReference type="SAM" id="MobiDB-lite"/>
    </source>
</evidence>
<comment type="caution">
    <text evidence="3">The sequence shown here is derived from an EMBL/GenBank/DDBJ whole genome shotgun (WGS) entry which is preliminary data.</text>
</comment>
<dbReference type="AlphaFoldDB" id="A0A4Y3KX40"/>
<reference evidence="3" key="1">
    <citation type="submission" date="2019-06" db="EMBL/GenBank/DDBJ databases">
        <title>Whole genome shotgun sequence of Cellulomonas cellasea NBRC 3753.</title>
        <authorList>
            <person name="Hosoyama A."/>
            <person name="Uohara A."/>
            <person name="Ohji S."/>
            <person name="Ichikawa N."/>
        </authorList>
    </citation>
    <scope>NUCLEOTIDE SEQUENCE [LARGE SCALE GENOMIC DNA]</scope>
    <source>
        <strain evidence="3">NBRC 3753</strain>
    </source>
</reference>
<keyword evidence="4" id="KW-1185">Reference proteome</keyword>
<accession>A0A4Y3KX40</accession>
<sequence length="542" mass="55361">MSLARNSLRRRGAARLAVALLLTGAGLTSVSAASATAPTPSESATTDAPAATASPSEPATASPAPADPGAPADGTTQPLEPVSTPPLEPLTTSPTAAADESSPLATEPGTDAGAVEAAAGELLVGSFESISASGLSITVRGWALDASASASAVVGYVVDEEWSEIVDTDIVRTDVGAAYPGTGNEHGFLSTFQEEPGLHEVCAFALVLETEAEAFLGCRTVNVTATLPIGNFESLTAAGTAVTLSGWALDRDQAGPVDVHFYVNGAWGGSVRTDVARSDVARLYPGAGQTQGFSRSFTAGPGTHQVCTYAIDTTYGTNTPMGCRTVTVGGNKLPVANFESLTATGPTVTLTGWAVDPDTNGPIDVHFYVNGGWGGSVNAHELRRDVGAAYPGTGDLHGFTRSFTAGPGTHQVCTYAIDTTTKANTPMGCRTITVSGNRLPVGNFELLTAEADNQVVLRGWAFDPDAPGGVHVHYYVNGAFGGDIVTSLARPDVKAAYPGAGTHQGFLRNFVAGPGTHQVCLYAIDTTTQANTPMGCRSVTVG</sequence>
<name>A0A4Y3KX40_9CELL</name>
<proteinExistence type="predicted"/>